<feature type="domain" description="TPM" evidence="2">
    <location>
        <begin position="19"/>
        <end position="141"/>
    </location>
</feature>
<feature type="transmembrane region" description="Helical" evidence="1">
    <location>
        <begin position="169"/>
        <end position="189"/>
    </location>
</feature>
<dbReference type="Pfam" id="PF04536">
    <property type="entry name" value="TPM_phosphatase"/>
    <property type="match status" value="1"/>
</dbReference>
<accession>A0A235BMT7</accession>
<organism evidence="3 4">
    <name type="scientific">candidate division WOR-3 bacterium JGI_Cruoil_03_44_89</name>
    <dbReference type="NCBI Taxonomy" id="1973748"/>
    <lineage>
        <taxon>Bacteria</taxon>
        <taxon>Bacteria division WOR-3</taxon>
    </lineage>
</organism>
<protein>
    <recommendedName>
        <fullName evidence="2">TPM domain-containing protein</fullName>
    </recommendedName>
</protein>
<gene>
    <name evidence="3" type="ORF">CH333_10680</name>
</gene>
<dbReference type="Gene3D" id="3.10.310.50">
    <property type="match status" value="1"/>
</dbReference>
<dbReference type="PANTHER" id="PTHR30373:SF2">
    <property type="entry name" value="UPF0603 PROTEIN YGCG"/>
    <property type="match status" value="1"/>
</dbReference>
<keyword evidence="1" id="KW-0812">Transmembrane</keyword>
<dbReference type="AlphaFoldDB" id="A0A235BMT7"/>
<name>A0A235BMT7_UNCW3</name>
<keyword evidence="1" id="KW-0472">Membrane</keyword>
<reference evidence="3 4" key="1">
    <citation type="submission" date="2017-07" db="EMBL/GenBank/DDBJ databases">
        <title>Recovery of genomes from metagenomes via a dereplication, aggregation, and scoring strategy.</title>
        <authorList>
            <person name="Sieber C.M."/>
            <person name="Probst A.J."/>
            <person name="Sharrar A."/>
            <person name="Thomas B.C."/>
            <person name="Hess M."/>
            <person name="Tringe S.G."/>
            <person name="Banfield J.F."/>
        </authorList>
    </citation>
    <scope>NUCLEOTIDE SEQUENCE [LARGE SCALE GENOMIC DNA]</scope>
    <source>
        <strain evidence="3">JGI_Cruoil_03_44_89</strain>
    </source>
</reference>
<dbReference type="PANTHER" id="PTHR30373">
    <property type="entry name" value="UPF0603 PROTEIN YGCG"/>
    <property type="match status" value="1"/>
</dbReference>
<comment type="caution">
    <text evidence="3">The sequence shown here is derived from an EMBL/GenBank/DDBJ whole genome shotgun (WGS) entry which is preliminary data.</text>
</comment>
<evidence type="ECO:0000256" key="1">
    <source>
        <dbReference type="SAM" id="Phobius"/>
    </source>
</evidence>
<sequence length="233" mass="24551">MGIIIYILLSSYPSPVGYVNDFANCIPAEYEQKITSVIQEVKQKTGAEIAVVTVPTTGGEDISMYSVNLYTKWGIGERGEDNGVLIVVALNDKKTWITTGYGLEGIIPDATAGDIWRNVMRPLFKEGNYGGGILNGVITIAEIILKEYGETLSGEVKPVQYKQERGRGCGALGLPILFFLFIVFGWRIIPFLLLGRAVGYWSGGSFGGSGGFGGGFGGFGGGATGGGGAGGGW</sequence>
<proteinExistence type="predicted"/>
<dbReference type="Proteomes" id="UP000215215">
    <property type="component" value="Unassembled WGS sequence"/>
</dbReference>
<dbReference type="EMBL" id="NOZQ01000230">
    <property type="protein sequence ID" value="OYD13628.1"/>
    <property type="molecule type" value="Genomic_DNA"/>
</dbReference>
<evidence type="ECO:0000313" key="3">
    <source>
        <dbReference type="EMBL" id="OYD13628.1"/>
    </source>
</evidence>
<dbReference type="InterPro" id="IPR007621">
    <property type="entry name" value="TPM_dom"/>
</dbReference>
<evidence type="ECO:0000313" key="4">
    <source>
        <dbReference type="Proteomes" id="UP000215215"/>
    </source>
</evidence>
<evidence type="ECO:0000259" key="2">
    <source>
        <dbReference type="Pfam" id="PF04536"/>
    </source>
</evidence>
<keyword evidence="1" id="KW-1133">Transmembrane helix</keyword>